<evidence type="ECO:0000313" key="3">
    <source>
        <dbReference type="Proteomes" id="UP000257109"/>
    </source>
</evidence>
<gene>
    <name evidence="2" type="primary">pol</name>
    <name evidence="2" type="ORF">CR513_14941</name>
</gene>
<dbReference type="InterPro" id="IPR012337">
    <property type="entry name" value="RNaseH-like_sf"/>
</dbReference>
<dbReference type="SUPFAM" id="SSF53098">
    <property type="entry name" value="Ribonuclease H-like"/>
    <property type="match status" value="1"/>
</dbReference>
<comment type="caution">
    <text evidence="2">The sequence shown here is derived from an EMBL/GenBank/DDBJ whole genome shotgun (WGS) entry which is preliminary data.</text>
</comment>
<dbReference type="PANTHER" id="PTHR47266">
    <property type="entry name" value="ENDONUCLEASE-RELATED"/>
    <property type="match status" value="1"/>
</dbReference>
<dbReference type="Proteomes" id="UP000257109">
    <property type="component" value="Unassembled WGS sequence"/>
</dbReference>
<organism evidence="2 3">
    <name type="scientific">Mucuna pruriens</name>
    <name type="common">Velvet bean</name>
    <name type="synonym">Dolichos pruriens</name>
    <dbReference type="NCBI Taxonomy" id="157652"/>
    <lineage>
        <taxon>Eukaryota</taxon>
        <taxon>Viridiplantae</taxon>
        <taxon>Streptophyta</taxon>
        <taxon>Embryophyta</taxon>
        <taxon>Tracheophyta</taxon>
        <taxon>Spermatophyta</taxon>
        <taxon>Magnoliopsida</taxon>
        <taxon>eudicotyledons</taxon>
        <taxon>Gunneridae</taxon>
        <taxon>Pentapetalae</taxon>
        <taxon>rosids</taxon>
        <taxon>fabids</taxon>
        <taxon>Fabales</taxon>
        <taxon>Fabaceae</taxon>
        <taxon>Papilionoideae</taxon>
        <taxon>50 kb inversion clade</taxon>
        <taxon>NPAAA clade</taxon>
        <taxon>indigoferoid/millettioid clade</taxon>
        <taxon>Phaseoleae</taxon>
        <taxon>Mucuna</taxon>
    </lineage>
</organism>
<dbReference type="InterPro" id="IPR036397">
    <property type="entry name" value="RNaseH_sf"/>
</dbReference>
<dbReference type="GO" id="GO:0015074">
    <property type="term" value="P:DNA integration"/>
    <property type="evidence" value="ECO:0007669"/>
    <property type="project" value="InterPro"/>
</dbReference>
<dbReference type="OrthoDB" id="7697376at2759"/>
<dbReference type="InterPro" id="IPR052160">
    <property type="entry name" value="Gypsy_RT_Integrase-like"/>
</dbReference>
<name>A0A371HG42_MUCPR</name>
<feature type="non-terminal residue" evidence="2">
    <location>
        <position position="1"/>
    </location>
</feature>
<evidence type="ECO:0000259" key="1">
    <source>
        <dbReference type="PROSITE" id="PS50994"/>
    </source>
</evidence>
<accession>A0A371HG42</accession>
<evidence type="ECO:0000313" key="2">
    <source>
        <dbReference type="EMBL" id="RDY01702.1"/>
    </source>
</evidence>
<dbReference type="AlphaFoldDB" id="A0A371HG42"/>
<feature type="domain" description="Integrase catalytic" evidence="1">
    <location>
        <begin position="156"/>
        <end position="256"/>
    </location>
</feature>
<reference evidence="2" key="1">
    <citation type="submission" date="2018-05" db="EMBL/GenBank/DDBJ databases">
        <title>Draft genome of Mucuna pruriens seed.</title>
        <authorList>
            <person name="Nnadi N.E."/>
            <person name="Vos R."/>
            <person name="Hasami M.H."/>
            <person name="Devisetty U.K."/>
            <person name="Aguiy J.C."/>
        </authorList>
    </citation>
    <scope>NUCLEOTIDE SEQUENCE [LARGE SCALE GENOMIC DNA]</scope>
    <source>
        <tissue evidence="2">Seed</tissue>
    </source>
</reference>
<dbReference type="Pfam" id="PF00665">
    <property type="entry name" value="rve"/>
    <property type="match status" value="1"/>
</dbReference>
<dbReference type="Gene3D" id="3.30.420.10">
    <property type="entry name" value="Ribonuclease H-like superfamily/Ribonuclease H"/>
    <property type="match status" value="1"/>
</dbReference>
<proteinExistence type="predicted"/>
<keyword evidence="3" id="KW-1185">Reference proteome</keyword>
<dbReference type="InterPro" id="IPR001584">
    <property type="entry name" value="Integrase_cat-core"/>
</dbReference>
<dbReference type="GO" id="GO:0003676">
    <property type="term" value="F:nucleic acid binding"/>
    <property type="evidence" value="ECO:0007669"/>
    <property type="project" value="InterPro"/>
</dbReference>
<dbReference type="EMBL" id="QJKJ01002704">
    <property type="protein sequence ID" value="RDY01702.1"/>
    <property type="molecule type" value="Genomic_DNA"/>
</dbReference>
<dbReference type="PROSITE" id="PS50994">
    <property type="entry name" value="INTEGRASE"/>
    <property type="match status" value="1"/>
</dbReference>
<protein>
    <submittedName>
        <fullName evidence="2">Pol</fullName>
    </submittedName>
</protein>
<sequence length="256" mass="28734">MAVELALRWPLSWIADVDNTIGPLFLGLLGCKAWTAETDLAWPRWSRSSRYNFISVEHLLLTLSTTPKRAVSAKLGLAAQQSTKCTVLQLCFSRSKRCRSGTGKPKSVRGDLLELPTQFGGSDPQHSGYRRDAYQFVSTCEKCQKSGMAISKRHEMPQQPILFCEGIDFMGPFPVFNGYAYILLVLDYVSRWVESIATKTNDSKVVVDLLKSNIFCRFGVPKALKSDQDSHFCNRVMSSLLHKNGEVHRIAIAYHP</sequence>